<keyword evidence="5" id="KW-1185">Reference proteome</keyword>
<dbReference type="RefSeq" id="WP_282335140.1">
    <property type="nucleotide sequence ID" value="NZ_JASBRG010000007.1"/>
</dbReference>
<evidence type="ECO:0000313" key="5">
    <source>
        <dbReference type="Proteomes" id="UP001226434"/>
    </source>
</evidence>
<feature type="domain" description="SWIM-type" evidence="3">
    <location>
        <begin position="52"/>
        <end position="85"/>
    </location>
</feature>
<dbReference type="Proteomes" id="UP001226434">
    <property type="component" value="Unassembled WGS sequence"/>
</dbReference>
<dbReference type="InterPro" id="IPR007527">
    <property type="entry name" value="Znf_SWIM"/>
</dbReference>
<dbReference type="PROSITE" id="PS50966">
    <property type="entry name" value="ZF_SWIM"/>
    <property type="match status" value="1"/>
</dbReference>
<dbReference type="Pfam" id="PF04434">
    <property type="entry name" value="SWIM"/>
    <property type="match status" value="1"/>
</dbReference>
<reference evidence="4 5" key="1">
    <citation type="submission" date="2023-05" db="EMBL/GenBank/DDBJ databases">
        <title>Genome sequence of Pinibacter sp. MAH-24.</title>
        <authorList>
            <person name="Huq M.A."/>
        </authorList>
    </citation>
    <scope>NUCLEOTIDE SEQUENCE [LARGE SCALE GENOMIC DNA]</scope>
    <source>
        <strain evidence="4 5">MAH-24</strain>
    </source>
</reference>
<evidence type="ECO:0000313" key="4">
    <source>
        <dbReference type="EMBL" id="MDI3321037.1"/>
    </source>
</evidence>
<evidence type="ECO:0000259" key="3">
    <source>
        <dbReference type="PROSITE" id="PS50966"/>
    </source>
</evidence>
<sequence length="433" mass="48944">MQLSEEQILSLAPDESSKKNGKALATLSKWVSKGANERALWGECQGSGSKPYQTQVDLSTTSFKCSCPSRKFPCKHGLGLMLLYAKDKLSFTDTTMPGWVDEWIGKRTERQEKKETEKEKPVDEAAQLKRQKAREQKIADGLEELMLWMKDVVSNGIMNIPEKGTATFENMGRRLIDAQAPTLAGMVRTAGNINFYAEGWQSALLDQLSRIYLVATGYKRIETLDPMLQQDIRTLIGFSQSQEALLEQTGVNDHWLVLAKEVSEEDNITTERYWLYGLHTQQTALVLQFIVRGQGGQLTLMPGACIQAELVFYPSVLPLRALIKKQIASNDTTSPKAYKDWDEVFEAQALNFSKLPFKGYSPYIVENVRPVLHNQQWHLQDAKNCLMPLKKTFDNIWLLLSLSGGDYTTMCVIGAEKTFTPLGMWYNQTYKAL</sequence>
<organism evidence="4 5">
    <name type="scientific">Pinibacter soli</name>
    <dbReference type="NCBI Taxonomy" id="3044211"/>
    <lineage>
        <taxon>Bacteria</taxon>
        <taxon>Pseudomonadati</taxon>
        <taxon>Bacteroidota</taxon>
        <taxon>Chitinophagia</taxon>
        <taxon>Chitinophagales</taxon>
        <taxon>Chitinophagaceae</taxon>
        <taxon>Pinibacter</taxon>
    </lineage>
</organism>
<keyword evidence="1" id="KW-0863">Zinc-finger</keyword>
<protein>
    <submittedName>
        <fullName evidence="4">SWIM zinc finger family protein</fullName>
    </submittedName>
</protein>
<evidence type="ECO:0000256" key="1">
    <source>
        <dbReference type="PROSITE-ProRule" id="PRU00325"/>
    </source>
</evidence>
<comment type="caution">
    <text evidence="4">The sequence shown here is derived from an EMBL/GenBank/DDBJ whole genome shotgun (WGS) entry which is preliminary data.</text>
</comment>
<keyword evidence="1" id="KW-0862">Zinc</keyword>
<keyword evidence="1" id="KW-0479">Metal-binding</keyword>
<proteinExistence type="predicted"/>
<feature type="region of interest" description="Disordered" evidence="2">
    <location>
        <begin position="109"/>
        <end position="128"/>
    </location>
</feature>
<evidence type="ECO:0000256" key="2">
    <source>
        <dbReference type="SAM" id="MobiDB-lite"/>
    </source>
</evidence>
<accession>A0ABT6REN5</accession>
<name>A0ABT6REN5_9BACT</name>
<dbReference type="EMBL" id="JASBRG010000007">
    <property type="protein sequence ID" value="MDI3321037.1"/>
    <property type="molecule type" value="Genomic_DNA"/>
</dbReference>
<gene>
    <name evidence="4" type="ORF">QJ048_14690</name>
</gene>